<proteinExistence type="predicted"/>
<keyword evidence="1" id="KW-0732">Signal</keyword>
<evidence type="ECO:0008006" key="4">
    <source>
        <dbReference type="Google" id="ProtNLM"/>
    </source>
</evidence>
<gene>
    <name evidence="2" type="ORF">CEXT_234861</name>
</gene>
<feature type="signal peptide" evidence="1">
    <location>
        <begin position="1"/>
        <end position="20"/>
    </location>
</feature>
<reference evidence="2 3" key="1">
    <citation type="submission" date="2021-06" db="EMBL/GenBank/DDBJ databases">
        <title>Caerostris extrusa draft genome.</title>
        <authorList>
            <person name="Kono N."/>
            <person name="Arakawa K."/>
        </authorList>
    </citation>
    <scope>NUCLEOTIDE SEQUENCE [LARGE SCALE GENOMIC DNA]</scope>
</reference>
<sequence length="74" mass="8041">MLRSRNALLRCLSMMGCICCDLSCPDERGSPVAESFPHGQHASLSLQRIFQNLLGCLPGRSGFNPTCEGVSEQN</sequence>
<keyword evidence="3" id="KW-1185">Reference proteome</keyword>
<feature type="chain" id="PRO_5043786329" description="Secreted protein" evidence="1">
    <location>
        <begin position="21"/>
        <end position="74"/>
    </location>
</feature>
<dbReference type="Proteomes" id="UP001054945">
    <property type="component" value="Unassembled WGS sequence"/>
</dbReference>
<protein>
    <recommendedName>
        <fullName evidence="4">Secreted protein</fullName>
    </recommendedName>
</protein>
<evidence type="ECO:0000256" key="1">
    <source>
        <dbReference type="SAM" id="SignalP"/>
    </source>
</evidence>
<dbReference type="AlphaFoldDB" id="A0AAV4VUR6"/>
<name>A0AAV4VUR6_CAEEX</name>
<organism evidence="2 3">
    <name type="scientific">Caerostris extrusa</name>
    <name type="common">Bark spider</name>
    <name type="synonym">Caerostris bankana</name>
    <dbReference type="NCBI Taxonomy" id="172846"/>
    <lineage>
        <taxon>Eukaryota</taxon>
        <taxon>Metazoa</taxon>
        <taxon>Ecdysozoa</taxon>
        <taxon>Arthropoda</taxon>
        <taxon>Chelicerata</taxon>
        <taxon>Arachnida</taxon>
        <taxon>Araneae</taxon>
        <taxon>Araneomorphae</taxon>
        <taxon>Entelegynae</taxon>
        <taxon>Araneoidea</taxon>
        <taxon>Araneidae</taxon>
        <taxon>Caerostris</taxon>
    </lineage>
</organism>
<comment type="caution">
    <text evidence="2">The sequence shown here is derived from an EMBL/GenBank/DDBJ whole genome shotgun (WGS) entry which is preliminary data.</text>
</comment>
<accession>A0AAV4VUR6</accession>
<evidence type="ECO:0000313" key="2">
    <source>
        <dbReference type="EMBL" id="GIY73674.1"/>
    </source>
</evidence>
<evidence type="ECO:0000313" key="3">
    <source>
        <dbReference type="Proteomes" id="UP001054945"/>
    </source>
</evidence>
<dbReference type="EMBL" id="BPLR01015114">
    <property type="protein sequence ID" value="GIY73674.1"/>
    <property type="molecule type" value="Genomic_DNA"/>
</dbReference>